<evidence type="ECO:0000256" key="1">
    <source>
        <dbReference type="SAM" id="MobiDB-lite"/>
    </source>
</evidence>
<keyword evidence="2" id="KW-0812">Transmembrane</keyword>
<keyword evidence="2" id="KW-0472">Membrane</keyword>
<keyword evidence="2" id="KW-1133">Transmembrane helix</keyword>
<dbReference type="Proteomes" id="UP000033664">
    <property type="component" value="Unassembled WGS sequence"/>
</dbReference>
<reference evidence="3 4" key="1">
    <citation type="journal article" date="2015" name="BMC Genomics">
        <title>Genome mining reveals unlocked bioactive potential of marine Gram-negative bacteria.</title>
        <authorList>
            <person name="Machado H."/>
            <person name="Sonnenschein E.C."/>
            <person name="Melchiorsen J."/>
            <person name="Gram L."/>
        </authorList>
    </citation>
    <scope>NUCLEOTIDE SEQUENCE [LARGE SCALE GENOMIC DNA]</scope>
    <source>
        <strain evidence="3 4">S3137</strain>
    </source>
</reference>
<dbReference type="eggNOG" id="ENOG5032ZKC">
    <property type="taxonomic scope" value="Bacteria"/>
</dbReference>
<dbReference type="EMBL" id="JXXZ01000004">
    <property type="protein sequence ID" value="KJZ01064.1"/>
    <property type="molecule type" value="Genomic_DNA"/>
</dbReference>
<feature type="compositionally biased region" description="Polar residues" evidence="1">
    <location>
        <begin position="26"/>
        <end position="46"/>
    </location>
</feature>
<dbReference type="GeneID" id="58227687"/>
<dbReference type="RefSeq" id="WP_045978217.1">
    <property type="nucleotide sequence ID" value="NZ_JXXY01000001.1"/>
</dbReference>
<feature type="region of interest" description="Disordered" evidence="1">
    <location>
        <begin position="1"/>
        <end position="51"/>
    </location>
</feature>
<feature type="compositionally biased region" description="Basic residues" evidence="1">
    <location>
        <begin position="1"/>
        <end position="10"/>
    </location>
</feature>
<dbReference type="PATRIC" id="fig|151081.8.peg.280"/>
<name>A0A0F4PZN3_9GAMM</name>
<proteinExistence type="predicted"/>
<evidence type="ECO:0000313" key="4">
    <source>
        <dbReference type="Proteomes" id="UP000033664"/>
    </source>
</evidence>
<accession>A0A0F4PZN3</accession>
<dbReference type="AlphaFoldDB" id="A0A0F4PZN3"/>
<evidence type="ECO:0000256" key="2">
    <source>
        <dbReference type="SAM" id="Phobius"/>
    </source>
</evidence>
<sequence>MVKKTKKHSLLKQAATPKRIKRPPSSADNASQRQAQQGEPSRQGAPQRTKPKGKLGQIILFTLLALLAIFMLMPKPQLITYQKLGLVASSIYVPTLLGGPTLVDSELYLQSIDANKAMYLCRDRTQADTCHRYEIIKQEGFFAVLVHLFSS</sequence>
<feature type="transmembrane region" description="Helical" evidence="2">
    <location>
        <begin position="55"/>
        <end position="73"/>
    </location>
</feature>
<gene>
    <name evidence="3" type="ORF">TW72_04200</name>
</gene>
<protein>
    <submittedName>
        <fullName evidence="3">Uncharacterized protein</fullName>
    </submittedName>
</protein>
<evidence type="ECO:0000313" key="3">
    <source>
        <dbReference type="EMBL" id="KJZ01064.1"/>
    </source>
</evidence>
<organism evidence="3 4">
    <name type="scientific">Pseudoalteromonas ruthenica</name>
    <dbReference type="NCBI Taxonomy" id="151081"/>
    <lineage>
        <taxon>Bacteria</taxon>
        <taxon>Pseudomonadati</taxon>
        <taxon>Pseudomonadota</taxon>
        <taxon>Gammaproteobacteria</taxon>
        <taxon>Alteromonadales</taxon>
        <taxon>Pseudoalteromonadaceae</taxon>
        <taxon>Pseudoalteromonas</taxon>
    </lineage>
</organism>
<dbReference type="OrthoDB" id="6289717at2"/>
<keyword evidence="4" id="KW-1185">Reference proteome</keyword>
<comment type="caution">
    <text evidence="3">The sequence shown here is derived from an EMBL/GenBank/DDBJ whole genome shotgun (WGS) entry which is preliminary data.</text>
</comment>